<dbReference type="RefSeq" id="WP_222935945.1">
    <property type="nucleotide sequence ID" value="NZ_JACSIT010000048.1"/>
</dbReference>
<comment type="caution">
    <text evidence="1">The sequence shown here is derived from an EMBL/GenBank/DDBJ whole genome shotgun (WGS) entry which is preliminary data.</text>
</comment>
<accession>A0A923PHW7</accession>
<reference evidence="1" key="1">
    <citation type="submission" date="2020-08" db="EMBL/GenBank/DDBJ databases">
        <title>Lewinella bacteria from marine environments.</title>
        <authorList>
            <person name="Zhong Y."/>
        </authorList>
    </citation>
    <scope>NUCLEOTIDE SEQUENCE</scope>
    <source>
        <strain evidence="1">KCTC 42187</strain>
    </source>
</reference>
<gene>
    <name evidence="1" type="ORF">H9S92_02410</name>
</gene>
<evidence type="ECO:0000313" key="1">
    <source>
        <dbReference type="EMBL" id="MBC6993006.1"/>
    </source>
</evidence>
<protein>
    <submittedName>
        <fullName evidence="1">Uncharacterized protein</fullName>
    </submittedName>
</protein>
<organism evidence="1 2">
    <name type="scientific">Neolewinella lacunae</name>
    <dbReference type="NCBI Taxonomy" id="1517758"/>
    <lineage>
        <taxon>Bacteria</taxon>
        <taxon>Pseudomonadati</taxon>
        <taxon>Bacteroidota</taxon>
        <taxon>Saprospiria</taxon>
        <taxon>Saprospirales</taxon>
        <taxon>Lewinellaceae</taxon>
        <taxon>Neolewinella</taxon>
    </lineage>
</organism>
<sequence length="126" mass="12660">MNRILAAAGNISEVESVRQEWSSVKANLSNNLASAIVDGTIELAISSTTYWNEKNGFDSTAKISPQAAADVGGFVIGAGIAAVNAHNNGGIQGEDVNGIIMGGLGGALAGSLGAAGKVGRWLSSLF</sequence>
<dbReference type="AlphaFoldDB" id="A0A923PHW7"/>
<dbReference type="Proteomes" id="UP000650081">
    <property type="component" value="Unassembled WGS sequence"/>
</dbReference>
<proteinExistence type="predicted"/>
<dbReference type="EMBL" id="JACSIT010000048">
    <property type="protein sequence ID" value="MBC6993006.1"/>
    <property type="molecule type" value="Genomic_DNA"/>
</dbReference>
<evidence type="ECO:0000313" key="2">
    <source>
        <dbReference type="Proteomes" id="UP000650081"/>
    </source>
</evidence>
<name>A0A923PHW7_9BACT</name>
<keyword evidence="2" id="KW-1185">Reference proteome</keyword>